<dbReference type="EMBL" id="BMAO01001552">
    <property type="protein sequence ID" value="GFQ74317.1"/>
    <property type="molecule type" value="Genomic_DNA"/>
</dbReference>
<organism evidence="2 3">
    <name type="scientific">Trichonephila clavata</name>
    <name type="common">Joro spider</name>
    <name type="synonym">Nephila clavata</name>
    <dbReference type="NCBI Taxonomy" id="2740835"/>
    <lineage>
        <taxon>Eukaryota</taxon>
        <taxon>Metazoa</taxon>
        <taxon>Ecdysozoa</taxon>
        <taxon>Arthropoda</taxon>
        <taxon>Chelicerata</taxon>
        <taxon>Arachnida</taxon>
        <taxon>Araneae</taxon>
        <taxon>Araneomorphae</taxon>
        <taxon>Entelegynae</taxon>
        <taxon>Araneoidea</taxon>
        <taxon>Nephilidae</taxon>
        <taxon>Trichonephila</taxon>
    </lineage>
</organism>
<accession>A0A8X6F9V5</accession>
<feature type="region of interest" description="Disordered" evidence="1">
    <location>
        <begin position="25"/>
        <end position="47"/>
    </location>
</feature>
<evidence type="ECO:0000313" key="2">
    <source>
        <dbReference type="EMBL" id="GFQ74317.1"/>
    </source>
</evidence>
<gene>
    <name evidence="2" type="ORF">TNCT_455361</name>
</gene>
<sequence length="116" mass="13560">MISFLSPDDRCVPRNKKKMIHISRNATENNAEDHIPKSNRKVNGKKSQMHQSVLFPLFRGIKSSFRFNLDASLGLRLFGTDRIKIVECFSVCFKRPRLRSRSELCRSDFTFIKVLR</sequence>
<feature type="compositionally biased region" description="Basic residues" evidence="1">
    <location>
        <begin position="37"/>
        <end position="47"/>
    </location>
</feature>
<comment type="caution">
    <text evidence="2">The sequence shown here is derived from an EMBL/GenBank/DDBJ whole genome shotgun (WGS) entry which is preliminary data.</text>
</comment>
<reference evidence="2" key="1">
    <citation type="submission" date="2020-07" db="EMBL/GenBank/DDBJ databases">
        <title>Multicomponent nature underlies the extraordinary mechanical properties of spider dragline silk.</title>
        <authorList>
            <person name="Kono N."/>
            <person name="Nakamura H."/>
            <person name="Mori M."/>
            <person name="Yoshida Y."/>
            <person name="Ohtoshi R."/>
            <person name="Malay A.D."/>
            <person name="Moran D.A.P."/>
            <person name="Tomita M."/>
            <person name="Numata K."/>
            <person name="Arakawa K."/>
        </authorList>
    </citation>
    <scope>NUCLEOTIDE SEQUENCE</scope>
</reference>
<dbReference type="AlphaFoldDB" id="A0A8X6F9V5"/>
<dbReference type="Proteomes" id="UP000887116">
    <property type="component" value="Unassembled WGS sequence"/>
</dbReference>
<evidence type="ECO:0000256" key="1">
    <source>
        <dbReference type="SAM" id="MobiDB-lite"/>
    </source>
</evidence>
<keyword evidence="3" id="KW-1185">Reference proteome</keyword>
<evidence type="ECO:0000313" key="3">
    <source>
        <dbReference type="Proteomes" id="UP000887116"/>
    </source>
</evidence>
<proteinExistence type="predicted"/>
<name>A0A8X6F9V5_TRICU</name>
<protein>
    <submittedName>
        <fullName evidence="2">Uncharacterized protein</fullName>
    </submittedName>
</protein>